<dbReference type="AlphaFoldDB" id="W2SKZ6"/>
<dbReference type="EMBL" id="KI668976">
    <property type="protein sequence ID" value="ETN70329.1"/>
    <property type="molecule type" value="Genomic_DNA"/>
</dbReference>
<accession>W2SKZ6</accession>
<sequence>MWFEFSRVLELQHSFYICTSDTAKSPQAAPSPKTKGLKISVFTDNVYKSQDCSKTTIHAAQNWPPPDFPLSNVLAIINQLQLRTKAQKI</sequence>
<evidence type="ECO:0000313" key="2">
    <source>
        <dbReference type="Proteomes" id="UP000053676"/>
    </source>
</evidence>
<dbReference type="KEGG" id="nai:NECAME_14848"/>
<reference evidence="2" key="1">
    <citation type="journal article" date="2014" name="Nat. Genet.">
        <title>Genome of the human hookworm Necator americanus.</title>
        <authorList>
            <person name="Tang Y.T."/>
            <person name="Gao X."/>
            <person name="Rosa B.A."/>
            <person name="Abubucker S."/>
            <person name="Hallsworth-Pepin K."/>
            <person name="Martin J."/>
            <person name="Tyagi R."/>
            <person name="Heizer E."/>
            <person name="Zhang X."/>
            <person name="Bhonagiri-Palsikar V."/>
            <person name="Minx P."/>
            <person name="Warren W.C."/>
            <person name="Wang Q."/>
            <person name="Zhan B."/>
            <person name="Hotez P.J."/>
            <person name="Sternberg P.W."/>
            <person name="Dougall A."/>
            <person name="Gaze S.T."/>
            <person name="Mulvenna J."/>
            <person name="Sotillo J."/>
            <person name="Ranganathan S."/>
            <person name="Rabelo E.M."/>
            <person name="Wilson R.K."/>
            <person name="Felgner P.L."/>
            <person name="Bethony J."/>
            <person name="Hawdon J.M."/>
            <person name="Gasser R.B."/>
            <person name="Loukas A."/>
            <person name="Mitreva M."/>
        </authorList>
    </citation>
    <scope>NUCLEOTIDE SEQUENCE [LARGE SCALE GENOMIC DNA]</scope>
</reference>
<name>W2SKZ6_NECAM</name>
<proteinExistence type="predicted"/>
<organism evidence="1 2">
    <name type="scientific">Necator americanus</name>
    <name type="common">Human hookworm</name>
    <dbReference type="NCBI Taxonomy" id="51031"/>
    <lineage>
        <taxon>Eukaryota</taxon>
        <taxon>Metazoa</taxon>
        <taxon>Ecdysozoa</taxon>
        <taxon>Nematoda</taxon>
        <taxon>Chromadorea</taxon>
        <taxon>Rhabditida</taxon>
        <taxon>Rhabditina</taxon>
        <taxon>Rhabditomorpha</taxon>
        <taxon>Strongyloidea</taxon>
        <taxon>Ancylostomatidae</taxon>
        <taxon>Bunostominae</taxon>
        <taxon>Necator</taxon>
    </lineage>
</organism>
<gene>
    <name evidence="1" type="ORF">NECAME_14848</name>
</gene>
<protein>
    <submittedName>
        <fullName evidence="1">Uncharacterized protein</fullName>
    </submittedName>
</protein>
<keyword evidence="2" id="KW-1185">Reference proteome</keyword>
<dbReference type="Proteomes" id="UP000053676">
    <property type="component" value="Unassembled WGS sequence"/>
</dbReference>
<evidence type="ECO:0000313" key="1">
    <source>
        <dbReference type="EMBL" id="ETN70329.1"/>
    </source>
</evidence>